<dbReference type="InterPro" id="IPR036097">
    <property type="entry name" value="HisK_dim/P_sf"/>
</dbReference>
<dbReference type="InterPro" id="IPR029016">
    <property type="entry name" value="GAF-like_dom_sf"/>
</dbReference>
<feature type="coiled-coil region" evidence="12">
    <location>
        <begin position="978"/>
        <end position="1005"/>
    </location>
</feature>
<dbReference type="InterPro" id="IPR035965">
    <property type="entry name" value="PAS-like_dom_sf"/>
</dbReference>
<dbReference type="InterPro" id="IPR013767">
    <property type="entry name" value="PAS_fold"/>
</dbReference>
<feature type="coiled-coil region" evidence="12">
    <location>
        <begin position="135"/>
        <end position="184"/>
    </location>
</feature>
<dbReference type="SUPFAM" id="SSF55781">
    <property type="entry name" value="GAF domain-like"/>
    <property type="match status" value="1"/>
</dbReference>
<dbReference type="PANTHER" id="PTHR45339:SF1">
    <property type="entry name" value="HYBRID SIGNAL TRANSDUCTION HISTIDINE KINASE J"/>
    <property type="match status" value="1"/>
</dbReference>
<evidence type="ECO:0000256" key="5">
    <source>
        <dbReference type="ARBA" id="ARBA00022741"/>
    </source>
</evidence>
<feature type="modified residue" description="4-aspartylphosphate" evidence="11">
    <location>
        <position position="1298"/>
    </location>
</feature>
<keyword evidence="4" id="KW-0808">Transferase</keyword>
<evidence type="ECO:0000256" key="7">
    <source>
        <dbReference type="ARBA" id="ARBA00022840"/>
    </source>
</evidence>
<evidence type="ECO:0000256" key="6">
    <source>
        <dbReference type="ARBA" id="ARBA00022777"/>
    </source>
</evidence>
<evidence type="ECO:0000256" key="1">
    <source>
        <dbReference type="ARBA" id="ARBA00000085"/>
    </source>
</evidence>
<dbReference type="SMART" id="SM00065">
    <property type="entry name" value="GAF"/>
    <property type="match status" value="1"/>
</dbReference>
<name>A0A6N6N0T5_9BACT</name>
<dbReference type="SMART" id="SM00086">
    <property type="entry name" value="PAC"/>
    <property type="match status" value="4"/>
</dbReference>
<dbReference type="EMBL" id="WAIE01000006">
    <property type="protein sequence ID" value="KAB1440876.1"/>
    <property type="molecule type" value="Genomic_DNA"/>
</dbReference>
<dbReference type="InterPro" id="IPR001789">
    <property type="entry name" value="Sig_transdc_resp-reg_receiver"/>
</dbReference>
<evidence type="ECO:0000313" key="18">
    <source>
        <dbReference type="Proteomes" id="UP000438699"/>
    </source>
</evidence>
<gene>
    <name evidence="17" type="ORF">F8A88_13095</name>
</gene>
<dbReference type="SMART" id="SM00387">
    <property type="entry name" value="HATPase_c"/>
    <property type="match status" value="1"/>
</dbReference>
<comment type="subunit">
    <text evidence="9">At low DSF concentrations, interacts with RpfF.</text>
</comment>
<dbReference type="InterPro" id="IPR004358">
    <property type="entry name" value="Sig_transdc_His_kin-like_C"/>
</dbReference>
<dbReference type="InterPro" id="IPR003018">
    <property type="entry name" value="GAF"/>
</dbReference>
<feature type="domain" description="Response regulatory" evidence="14">
    <location>
        <begin position="14"/>
        <end position="128"/>
    </location>
</feature>
<dbReference type="Gene3D" id="1.10.287.130">
    <property type="match status" value="1"/>
</dbReference>
<keyword evidence="3 11" id="KW-0597">Phosphoprotein</keyword>
<dbReference type="InterPro" id="IPR000014">
    <property type="entry name" value="PAS"/>
</dbReference>
<dbReference type="CDD" id="cd00082">
    <property type="entry name" value="HisKA"/>
    <property type="match status" value="1"/>
</dbReference>
<dbReference type="EC" id="2.7.13.3" evidence="2"/>
<dbReference type="NCBIfam" id="TIGR00229">
    <property type="entry name" value="sensory_box"/>
    <property type="match status" value="5"/>
</dbReference>
<keyword evidence="7" id="KW-0067">ATP-binding</keyword>
<keyword evidence="18" id="KW-1185">Reference proteome</keyword>
<dbReference type="PROSITE" id="PS50113">
    <property type="entry name" value="PAC"/>
    <property type="match status" value="1"/>
</dbReference>
<feature type="domain" description="Response regulatory" evidence="14">
    <location>
        <begin position="1249"/>
        <end position="1369"/>
    </location>
</feature>
<keyword evidence="12" id="KW-0175">Coiled coil</keyword>
<keyword evidence="8" id="KW-0902">Two-component regulatory system</keyword>
<evidence type="ECO:0000256" key="8">
    <source>
        <dbReference type="ARBA" id="ARBA00023012"/>
    </source>
</evidence>
<dbReference type="CDD" id="cd17546">
    <property type="entry name" value="REC_hyHK_CKI1_RcsC-like"/>
    <property type="match status" value="1"/>
</dbReference>
<feature type="domain" description="Histidine kinase" evidence="13">
    <location>
        <begin position="1005"/>
        <end position="1228"/>
    </location>
</feature>
<dbReference type="InterPro" id="IPR011006">
    <property type="entry name" value="CheY-like_superfamily"/>
</dbReference>
<comment type="caution">
    <text evidence="17">The sequence shown here is derived from an EMBL/GenBank/DDBJ whole genome shotgun (WGS) entry which is preliminary data.</text>
</comment>
<dbReference type="SUPFAM" id="SSF47384">
    <property type="entry name" value="Homodimeric domain of signal transducing histidine kinase"/>
    <property type="match status" value="1"/>
</dbReference>
<dbReference type="InterPro" id="IPR005467">
    <property type="entry name" value="His_kinase_dom"/>
</dbReference>
<accession>A0A6N6N0T5</accession>
<dbReference type="Gene3D" id="3.30.450.40">
    <property type="match status" value="1"/>
</dbReference>
<dbReference type="SMART" id="SM00388">
    <property type="entry name" value="HisKA"/>
    <property type="match status" value="1"/>
</dbReference>
<dbReference type="SUPFAM" id="SSF55874">
    <property type="entry name" value="ATPase domain of HSP90 chaperone/DNA topoisomerase II/histidine kinase"/>
    <property type="match status" value="1"/>
</dbReference>
<dbReference type="Pfam" id="PF00072">
    <property type="entry name" value="Response_reg"/>
    <property type="match status" value="2"/>
</dbReference>
<dbReference type="PANTHER" id="PTHR45339">
    <property type="entry name" value="HYBRID SIGNAL TRANSDUCTION HISTIDINE KINASE J"/>
    <property type="match status" value="1"/>
</dbReference>
<dbReference type="SMART" id="SM00091">
    <property type="entry name" value="PAS"/>
    <property type="match status" value="5"/>
</dbReference>
<evidence type="ECO:0000259" key="14">
    <source>
        <dbReference type="PROSITE" id="PS50110"/>
    </source>
</evidence>
<feature type="domain" description="PAS" evidence="15">
    <location>
        <begin position="549"/>
        <end position="620"/>
    </location>
</feature>
<dbReference type="Pfam" id="PF02518">
    <property type="entry name" value="HATPase_c"/>
    <property type="match status" value="1"/>
</dbReference>
<dbReference type="PROSITE" id="PS50110">
    <property type="entry name" value="RESPONSE_REGULATORY"/>
    <property type="match status" value="2"/>
</dbReference>
<dbReference type="Pfam" id="PF01590">
    <property type="entry name" value="GAF"/>
    <property type="match status" value="1"/>
</dbReference>
<dbReference type="CDD" id="cd00130">
    <property type="entry name" value="PAS"/>
    <property type="match status" value="3"/>
</dbReference>
<evidence type="ECO:0000256" key="3">
    <source>
        <dbReference type="ARBA" id="ARBA00022553"/>
    </source>
</evidence>
<protein>
    <recommendedName>
        <fullName evidence="10">Sensory/regulatory protein RpfC</fullName>
        <ecNumber evidence="2">2.7.13.3</ecNumber>
    </recommendedName>
</protein>
<evidence type="ECO:0000259" key="15">
    <source>
        <dbReference type="PROSITE" id="PS50112"/>
    </source>
</evidence>
<dbReference type="OrthoDB" id="9786165at2"/>
<dbReference type="Pfam" id="PF00512">
    <property type="entry name" value="HisKA"/>
    <property type="match status" value="1"/>
</dbReference>
<feature type="domain" description="PAS" evidence="15">
    <location>
        <begin position="180"/>
        <end position="224"/>
    </location>
</feature>
<organism evidence="17 18">
    <name type="scientific">Pseudodesulfovibrio senegalensis</name>
    <dbReference type="NCBI Taxonomy" id="1721087"/>
    <lineage>
        <taxon>Bacteria</taxon>
        <taxon>Pseudomonadati</taxon>
        <taxon>Thermodesulfobacteriota</taxon>
        <taxon>Desulfovibrionia</taxon>
        <taxon>Desulfovibrionales</taxon>
        <taxon>Desulfovibrionaceae</taxon>
    </lineage>
</organism>
<dbReference type="RefSeq" id="WP_151151620.1">
    <property type="nucleotide sequence ID" value="NZ_WAIE01000006.1"/>
</dbReference>
<dbReference type="Pfam" id="PF00989">
    <property type="entry name" value="PAS"/>
    <property type="match status" value="1"/>
</dbReference>
<dbReference type="InterPro" id="IPR036890">
    <property type="entry name" value="HATPase_C_sf"/>
</dbReference>
<dbReference type="InterPro" id="IPR013656">
    <property type="entry name" value="PAS_4"/>
</dbReference>
<dbReference type="InterPro" id="IPR003594">
    <property type="entry name" value="HATPase_dom"/>
</dbReference>
<evidence type="ECO:0000259" key="16">
    <source>
        <dbReference type="PROSITE" id="PS50113"/>
    </source>
</evidence>
<evidence type="ECO:0000256" key="2">
    <source>
        <dbReference type="ARBA" id="ARBA00012438"/>
    </source>
</evidence>
<dbReference type="Gene3D" id="3.40.50.2300">
    <property type="match status" value="2"/>
</dbReference>
<comment type="catalytic activity">
    <reaction evidence="1">
        <text>ATP + protein L-histidine = ADP + protein N-phospho-L-histidine.</text>
        <dbReference type="EC" id="2.7.13.3"/>
    </reaction>
</comment>
<feature type="domain" description="PAC" evidence="16">
    <location>
        <begin position="750"/>
        <end position="801"/>
    </location>
</feature>
<dbReference type="InterPro" id="IPR001610">
    <property type="entry name" value="PAC"/>
</dbReference>
<dbReference type="GO" id="GO:0000155">
    <property type="term" value="F:phosphorelay sensor kinase activity"/>
    <property type="evidence" value="ECO:0007669"/>
    <property type="project" value="InterPro"/>
</dbReference>
<evidence type="ECO:0000256" key="4">
    <source>
        <dbReference type="ARBA" id="ARBA00022679"/>
    </source>
</evidence>
<dbReference type="Gene3D" id="3.30.450.20">
    <property type="entry name" value="PAS domain"/>
    <property type="match status" value="5"/>
</dbReference>
<dbReference type="GO" id="GO:0005524">
    <property type="term" value="F:ATP binding"/>
    <property type="evidence" value="ECO:0007669"/>
    <property type="project" value="UniProtKB-KW"/>
</dbReference>
<dbReference type="SUPFAM" id="SSF52172">
    <property type="entry name" value="CheY-like"/>
    <property type="match status" value="2"/>
</dbReference>
<dbReference type="FunFam" id="1.10.287.130:FF:000002">
    <property type="entry name" value="Two-component osmosensing histidine kinase"/>
    <property type="match status" value="1"/>
</dbReference>
<evidence type="ECO:0000256" key="12">
    <source>
        <dbReference type="SAM" id="Coils"/>
    </source>
</evidence>
<evidence type="ECO:0000256" key="11">
    <source>
        <dbReference type="PROSITE-ProRule" id="PRU00169"/>
    </source>
</evidence>
<proteinExistence type="predicted"/>
<evidence type="ECO:0000256" key="10">
    <source>
        <dbReference type="ARBA" id="ARBA00068150"/>
    </source>
</evidence>
<dbReference type="InterPro" id="IPR003661">
    <property type="entry name" value="HisK_dim/P_dom"/>
</dbReference>
<dbReference type="Pfam" id="PF08448">
    <property type="entry name" value="PAS_4"/>
    <property type="match status" value="2"/>
</dbReference>
<reference evidence="17 18" key="1">
    <citation type="journal article" date="2017" name="Int. J. Syst. Evol. Microbiol.">
        <title>Desulfovibrio senegalensis sp. nov., a mesophilic sulfate reducer isolated from marine sediment.</title>
        <authorList>
            <person name="Thioye A."/>
            <person name="Gam Z.B.A."/>
            <person name="Mbengue M."/>
            <person name="Cayol J.L."/>
            <person name="Joseph-Bartoli M."/>
            <person name="Toure-Kane C."/>
            <person name="Labat M."/>
        </authorList>
    </citation>
    <scope>NUCLEOTIDE SEQUENCE [LARGE SCALE GENOMIC DNA]</scope>
    <source>
        <strain evidence="17 18">DSM 101509</strain>
    </source>
</reference>
<dbReference type="GO" id="GO:0006355">
    <property type="term" value="P:regulation of DNA-templated transcription"/>
    <property type="evidence" value="ECO:0007669"/>
    <property type="project" value="InterPro"/>
</dbReference>
<keyword evidence="6" id="KW-0418">Kinase</keyword>
<dbReference type="Gene3D" id="3.30.565.10">
    <property type="entry name" value="Histidine kinase-like ATPase, C-terminal domain"/>
    <property type="match status" value="1"/>
</dbReference>
<dbReference type="PROSITE" id="PS50112">
    <property type="entry name" value="PAS"/>
    <property type="match status" value="3"/>
</dbReference>
<dbReference type="CDD" id="cd16922">
    <property type="entry name" value="HATPase_EvgS-ArcB-TorS-like"/>
    <property type="match status" value="1"/>
</dbReference>
<dbReference type="InterPro" id="IPR000700">
    <property type="entry name" value="PAS-assoc_C"/>
</dbReference>
<keyword evidence="5" id="KW-0547">Nucleotide-binding</keyword>
<dbReference type="Proteomes" id="UP000438699">
    <property type="component" value="Unassembled WGS sequence"/>
</dbReference>
<dbReference type="SUPFAM" id="SSF55785">
    <property type="entry name" value="PYP-like sensor domain (PAS domain)"/>
    <property type="match status" value="5"/>
</dbReference>
<sequence>MGNNKRKTAISPARILVIDDDERYTTLVSLLLQGLGYEALTANDGSPGLELFRNEQPDAVLVDLRMPGLDGIHVVEAIANEAPDVALIVLSGEGSLEDAISAMRLGAWDYIIKSETVREDIAQALDKGLDRVARLRETQRQHDELRQLAEDRADRLTRTNKQLKREIRERKKAEKAQREQLEYLQTIIDVLPHPVFMKTVDGRYTGCNKRFEEISGVSRAQLLGCTAFDVFDHATATLFSDKDKWLLENHTIQEYEHTMETTTSSAEHMLVRKATYGPKDAPEGIVGVMTDITGIKRVEQQLRESEHWLRNLLDLSPLPVIISELETHRILFANQACCRAVDAQNLEGKKTSDFIVDPKEVTAISQTLQKNKALSNLRLLLQSAKGRKIWVQASTLLIEYEGKTASFTSFMDVTEHKRLVDTLSRYEFIANAAQDHMTLVNRDYEYVAVNRAYVERYGGTAAEILGRTVAEIWGEELFNTSIRRHLEDCFTNGREVSYRAWIPFFSQEERYFEVRLYPYKTASGTTTHVVVVSRDITEEALAHARIVESREHFRAIFSNSIDPIVLFDPDMTITDLNPAAQEVFRLTLQQAVGQDIRVLGMSHDQHERFLQSSTPFLERTGSWIGEWEFYPDKTHNIVAEISISIMPKRPGGPPAGYAAIIRDISDRKAAERKLRETLDEMEALYQNTVIGIAMTKSGRIVRINDRGAEVFGFAPEALLGKRISYLFTGEEEYGRYRRECRKSIAETGQYSIERSFVHKDGTQFWCSFYAKPVDNRDMSQGIIWAYIDITERRYNQSVAELLYQISNAVSLTTDLNALFRRINDALNQHMDASNFFIALLSPDRNTLVFEYFRDKYDPCQGSTFDMNDKKAASMSAHVIRTGRPLFVTAEKHPETTDHNNEQGPIYMTRKEFMRMYNVAEKNILGVPSRAWLGVPLNVGGKAIGVMAVQHYENPRHYTVGDIDLLMAVSEQTALAIERKMNEQALREAKALAEAANETKSEFLANMSHEIRTPLNGVLGMLQLCQTTELDEEQKDYVQTALASGRSLLSIINDILDFSKIEAGKLDVIRERFNVYNVVEDVLQTFRDQAEAKAVALSCVTTPDIPAPLMGGKGRLRQILFNLVGNAMKFTEYGSITVSVSLQHTGSGPEKARLLFVVSDTGIGIPAEKLDHIFEPFTQVDGSSMRRHQGTGLGLGIVKRLIGLLGGSMSMVSELGKGTDIYLSIPFDRENVCPAPESADVSGNGRRGLHILVVEDNRINRLFAARMFGKLGHVAETARNGEEALNLLQKRSFDAIFMDVQMPGMDGIEATRRIRNATSGMVADPELPIVAMTAHAMRGNREQFLAAGMDEYIAKPIEIEEVQTVLHQLFPEA</sequence>
<evidence type="ECO:0000259" key="13">
    <source>
        <dbReference type="PROSITE" id="PS50109"/>
    </source>
</evidence>
<dbReference type="PROSITE" id="PS50109">
    <property type="entry name" value="HIS_KIN"/>
    <property type="match status" value="1"/>
</dbReference>
<evidence type="ECO:0000313" key="17">
    <source>
        <dbReference type="EMBL" id="KAB1440876.1"/>
    </source>
</evidence>
<feature type="modified residue" description="4-aspartylphosphate" evidence="11">
    <location>
        <position position="63"/>
    </location>
</feature>
<dbReference type="FunFam" id="3.30.565.10:FF:000010">
    <property type="entry name" value="Sensor histidine kinase RcsC"/>
    <property type="match status" value="1"/>
</dbReference>
<feature type="domain" description="PAS" evidence="15">
    <location>
        <begin position="670"/>
        <end position="747"/>
    </location>
</feature>
<dbReference type="SMART" id="SM00448">
    <property type="entry name" value="REC"/>
    <property type="match status" value="2"/>
</dbReference>
<dbReference type="PRINTS" id="PR00344">
    <property type="entry name" value="BCTRLSENSOR"/>
</dbReference>
<dbReference type="Pfam" id="PF13426">
    <property type="entry name" value="PAS_9"/>
    <property type="match status" value="2"/>
</dbReference>
<evidence type="ECO:0000256" key="9">
    <source>
        <dbReference type="ARBA" id="ARBA00064003"/>
    </source>
</evidence>